<proteinExistence type="predicted"/>
<dbReference type="InterPro" id="IPR036390">
    <property type="entry name" value="WH_DNA-bd_sf"/>
</dbReference>
<evidence type="ECO:0000259" key="1">
    <source>
        <dbReference type="Pfam" id="PF01978"/>
    </source>
</evidence>
<name>A0A075FNZ5_9EURY</name>
<dbReference type="InterPro" id="IPR051797">
    <property type="entry name" value="TrmB-like"/>
</dbReference>
<dbReference type="InterPro" id="IPR002831">
    <property type="entry name" value="Tscrpt_reg_TrmB_N"/>
</dbReference>
<dbReference type="InterPro" id="IPR024096">
    <property type="entry name" value="NO_sig/Golgi_transp_ligand-bd"/>
</dbReference>
<sequence length="461" mass="51742">MSWIQILSDAGLSEREANAVIILSTSPNMKASELAKELGTTRLDAYNSLERLQQIGLVTSTADRPMRFSSPSITDVVKHLVEIRREQLSRIEEGFKRMDSGEKSGKDSAENKASIDEPKFAVLKERVHILKRIEKMADEAEESLVLVLGKFGILHLCRSSALSEVNSAAKKGVVVRVLGQLDKRTIRFYNELDSSIEIRHSVDLDAQGAVMDSSEVIQYLKTEENPVGRGKNDVALVVQSSNFADSQSDLIEWIWEEAIPFEAASKRFTEEKIVDPLKLTLDSGSFLDRIRSVLQITDELPDTDTPFNPKAFMAAGAEISEARKELEKGGLGSLSSFGIDISSLLRQVGNRIGQELSFSMRNIQGHIEFLNEMMDWWEYAGLGKLSYDIDPEFHIKVNLSSLTDEEDILPLWALDDGIIEGALTARYLTEGNVLIRREEVEGDPDEFCRYNLIFRESKEYL</sequence>
<accession>A0A075FNZ5</accession>
<protein>
    <submittedName>
        <fullName evidence="2">Putative transcriptional regulator</fullName>
    </submittedName>
</protein>
<reference evidence="2" key="1">
    <citation type="journal article" date="2014" name="Genome Biol. Evol.">
        <title>Pangenome evidence for extensive interdomain horizontal transfer affecting lineage core and shell genes in uncultured planktonic thaumarchaeota and euryarchaeota.</title>
        <authorList>
            <person name="Deschamps P."/>
            <person name="Zivanovic Y."/>
            <person name="Moreira D."/>
            <person name="Rodriguez-Valera F."/>
            <person name="Lopez-Garcia P."/>
        </authorList>
    </citation>
    <scope>NUCLEOTIDE SEQUENCE</scope>
</reference>
<evidence type="ECO:0000313" key="2">
    <source>
        <dbReference type="EMBL" id="AIE91251.1"/>
    </source>
</evidence>
<dbReference type="EMBL" id="KF900332">
    <property type="protein sequence ID" value="AIE91251.1"/>
    <property type="molecule type" value="Genomic_DNA"/>
</dbReference>
<dbReference type="Gene3D" id="1.10.10.10">
    <property type="entry name" value="Winged helix-like DNA-binding domain superfamily/Winged helix DNA-binding domain"/>
    <property type="match status" value="1"/>
</dbReference>
<dbReference type="Pfam" id="PF01978">
    <property type="entry name" value="TrmB"/>
    <property type="match status" value="1"/>
</dbReference>
<dbReference type="PANTHER" id="PTHR34293">
    <property type="entry name" value="HTH-TYPE TRANSCRIPTIONAL REGULATOR TRMBL2"/>
    <property type="match status" value="1"/>
</dbReference>
<feature type="domain" description="Transcription regulator TrmB N-terminal" evidence="1">
    <location>
        <begin position="7"/>
        <end position="69"/>
    </location>
</feature>
<dbReference type="AlphaFoldDB" id="A0A075FNZ5"/>
<dbReference type="InterPro" id="IPR036388">
    <property type="entry name" value="WH-like_DNA-bd_sf"/>
</dbReference>
<organism evidence="2">
    <name type="scientific">uncultured marine group II/III euryarchaeote AD1000_113_C07</name>
    <dbReference type="NCBI Taxonomy" id="1457718"/>
    <lineage>
        <taxon>Archaea</taxon>
        <taxon>Methanobacteriati</taxon>
        <taxon>Methanobacteriota</taxon>
        <taxon>environmental samples</taxon>
    </lineage>
</organism>
<dbReference type="SUPFAM" id="SSF46785">
    <property type="entry name" value="Winged helix' DNA-binding domain"/>
    <property type="match status" value="1"/>
</dbReference>
<dbReference type="PANTHER" id="PTHR34293:SF1">
    <property type="entry name" value="HTH-TYPE TRANSCRIPTIONAL REGULATOR TRMBL2"/>
    <property type="match status" value="1"/>
</dbReference>
<dbReference type="SUPFAM" id="SSF111126">
    <property type="entry name" value="Ligand-binding domain in the NO signalling and Golgi transport"/>
    <property type="match status" value="1"/>
</dbReference>